<keyword evidence="2" id="KW-0812">Transmembrane</keyword>
<dbReference type="CDD" id="cd04508">
    <property type="entry name" value="Tudor_SF"/>
    <property type="match status" value="1"/>
</dbReference>
<evidence type="ECO:0000259" key="3">
    <source>
        <dbReference type="SMART" id="SM00333"/>
    </source>
</evidence>
<feature type="transmembrane region" description="Helical" evidence="2">
    <location>
        <begin position="152"/>
        <end position="173"/>
    </location>
</feature>
<accession>A0A8J2SIF4</accession>
<dbReference type="EMBL" id="CAKKNE010000003">
    <property type="protein sequence ID" value="CAH0371118.1"/>
    <property type="molecule type" value="Genomic_DNA"/>
</dbReference>
<evidence type="ECO:0000313" key="5">
    <source>
        <dbReference type="Proteomes" id="UP000789595"/>
    </source>
</evidence>
<feature type="compositionally biased region" description="Basic residues" evidence="1">
    <location>
        <begin position="28"/>
        <end position="57"/>
    </location>
</feature>
<evidence type="ECO:0000313" key="4">
    <source>
        <dbReference type="EMBL" id="CAH0371118.1"/>
    </source>
</evidence>
<dbReference type="OrthoDB" id="190634at2759"/>
<feature type="transmembrane region" description="Helical" evidence="2">
    <location>
        <begin position="274"/>
        <end position="294"/>
    </location>
</feature>
<organism evidence="4 5">
    <name type="scientific">Pelagomonas calceolata</name>
    <dbReference type="NCBI Taxonomy" id="35677"/>
    <lineage>
        <taxon>Eukaryota</taxon>
        <taxon>Sar</taxon>
        <taxon>Stramenopiles</taxon>
        <taxon>Ochrophyta</taxon>
        <taxon>Pelagophyceae</taxon>
        <taxon>Pelagomonadales</taxon>
        <taxon>Pelagomonadaceae</taxon>
        <taxon>Pelagomonas</taxon>
    </lineage>
</organism>
<feature type="region of interest" description="Disordered" evidence="1">
    <location>
        <begin position="1"/>
        <end position="64"/>
    </location>
</feature>
<keyword evidence="2" id="KW-1133">Transmembrane helix</keyword>
<dbReference type="AlphaFoldDB" id="A0A8J2SIF4"/>
<dbReference type="InterPro" id="IPR002999">
    <property type="entry name" value="Tudor"/>
</dbReference>
<name>A0A8J2SIF4_9STRA</name>
<gene>
    <name evidence="4" type="ORF">PECAL_3P10440</name>
</gene>
<dbReference type="Gene3D" id="2.30.30.140">
    <property type="match status" value="1"/>
</dbReference>
<dbReference type="SUPFAM" id="SSF63748">
    <property type="entry name" value="Tudor/PWWP/MBT"/>
    <property type="match status" value="1"/>
</dbReference>
<sequence>MQRPRRAKADAASLALARQLESEDARPRRAAAKPRAKSPAKPRAKSPAKKSSAKRAAKQPTPAEPARAALATLLFAVMACANYMQHHLPQPVPRAWYDETGRDMGQHEIELRAYLGVWVYLTAQILLVLLVYHTLSVVAATTGNYEAQAHAAAPACLGLGLVVYGLFFFFYLLMRCCNPTWRDQWTYHESLGVPYERWMHLMHTPLWLCPLLDVLGVKKRDVLVRHVPSPVSILAAAGLYTGFYGALTSLNFAWTGAYVYPWLYDIDALGYGAFGHVAYYAALSCPVGAVFMACRKWILRRGNAEFAVGAAVEARWEDGNWYPGRVSGGGPGGYEIAFDDGHNEANVPAAHVRSAAPARTAKKSAKKAATPARVKKELPAVGDHVALALDDEEGIVTKVAGGWISVKLDDGTVEKFRSTELRY</sequence>
<feature type="domain" description="Tudor" evidence="3">
    <location>
        <begin position="304"/>
        <end position="360"/>
    </location>
</feature>
<protein>
    <recommendedName>
        <fullName evidence="3">Tudor domain-containing protein</fullName>
    </recommendedName>
</protein>
<feature type="transmembrane region" description="Helical" evidence="2">
    <location>
        <begin position="233"/>
        <end position="254"/>
    </location>
</feature>
<comment type="caution">
    <text evidence="4">The sequence shown here is derived from an EMBL/GenBank/DDBJ whole genome shotgun (WGS) entry which is preliminary data.</text>
</comment>
<dbReference type="SMART" id="SM00333">
    <property type="entry name" value="TUDOR"/>
    <property type="match status" value="1"/>
</dbReference>
<dbReference type="Proteomes" id="UP000789595">
    <property type="component" value="Unassembled WGS sequence"/>
</dbReference>
<evidence type="ECO:0000256" key="1">
    <source>
        <dbReference type="SAM" id="MobiDB-lite"/>
    </source>
</evidence>
<keyword evidence="2" id="KW-0472">Membrane</keyword>
<evidence type="ECO:0000256" key="2">
    <source>
        <dbReference type="SAM" id="Phobius"/>
    </source>
</evidence>
<reference evidence="4" key="1">
    <citation type="submission" date="2021-11" db="EMBL/GenBank/DDBJ databases">
        <authorList>
            <consortium name="Genoscope - CEA"/>
            <person name="William W."/>
        </authorList>
    </citation>
    <scope>NUCLEOTIDE SEQUENCE</scope>
</reference>
<keyword evidence="5" id="KW-1185">Reference proteome</keyword>
<feature type="transmembrane region" description="Helical" evidence="2">
    <location>
        <begin position="111"/>
        <end position="132"/>
    </location>
</feature>
<feature type="compositionally biased region" description="Low complexity" evidence="1">
    <location>
        <begin position="10"/>
        <end position="19"/>
    </location>
</feature>
<proteinExistence type="predicted"/>